<accession>A0ABT1TFY2</accession>
<evidence type="ECO:0000313" key="3">
    <source>
        <dbReference type="Proteomes" id="UP001524499"/>
    </source>
</evidence>
<name>A0ABT1TFY2_9GAMM</name>
<reference evidence="2 3" key="1">
    <citation type="submission" date="2022-07" db="EMBL/GenBank/DDBJ databases">
        <title>Methylomonas rivi sp. nov., Methylomonas rosea sp. nov., Methylomonas aureus sp. nov. and Methylomonas subterranea sp. nov., four novel methanotrophs isolated from a freshwater creek and the deep terrestrial subsurface.</title>
        <authorList>
            <person name="Abin C."/>
            <person name="Sankaranarayanan K."/>
            <person name="Garner C."/>
            <person name="Sindelar R."/>
            <person name="Kotary K."/>
            <person name="Garner R."/>
            <person name="Barclay S."/>
            <person name="Lawson P."/>
            <person name="Krumholz L."/>
        </authorList>
    </citation>
    <scope>NUCLEOTIDE SEQUENCE [LARGE SCALE GENOMIC DNA]</scope>
    <source>
        <strain evidence="2 3">SURF-2</strain>
    </source>
</reference>
<feature type="signal peptide" evidence="1">
    <location>
        <begin position="1"/>
        <end position="24"/>
    </location>
</feature>
<proteinExistence type="predicted"/>
<dbReference type="Proteomes" id="UP001524499">
    <property type="component" value="Unassembled WGS sequence"/>
</dbReference>
<dbReference type="EMBL" id="JANIBJ010000015">
    <property type="protein sequence ID" value="MCQ8104363.1"/>
    <property type="molecule type" value="Genomic_DNA"/>
</dbReference>
<keyword evidence="1" id="KW-0732">Signal</keyword>
<keyword evidence="3" id="KW-1185">Reference proteome</keyword>
<evidence type="ECO:0000256" key="1">
    <source>
        <dbReference type="SAM" id="SignalP"/>
    </source>
</evidence>
<evidence type="ECO:0008006" key="4">
    <source>
        <dbReference type="Google" id="ProtNLM"/>
    </source>
</evidence>
<organism evidence="2 3">
    <name type="scientific">Methylomonas subterranea</name>
    <dbReference type="NCBI Taxonomy" id="2952225"/>
    <lineage>
        <taxon>Bacteria</taxon>
        <taxon>Pseudomonadati</taxon>
        <taxon>Pseudomonadota</taxon>
        <taxon>Gammaproteobacteria</taxon>
        <taxon>Methylococcales</taxon>
        <taxon>Methylococcaceae</taxon>
        <taxon>Methylomonas</taxon>
    </lineage>
</organism>
<comment type="caution">
    <text evidence="2">The sequence shown here is derived from an EMBL/GenBank/DDBJ whole genome shotgun (WGS) entry which is preliminary data.</text>
</comment>
<sequence>MTLHKNIKIAFAVAVVLFAADIMAEAETPLIKEQPRNIYHVIKNKTLLEATNRLANRSGIVFKISADIEHDMVDQKLAADDWSAAIGQLLQAYNFTVETENNQIKTVLVSGRHGSGNRRQVLPDGDDELIVVAPDYAGKIPRRYKHFNAGSVFNVTLPMDELNNIALGGELTLDLPIGQYKVKHDNRIEHGDGSSTWVGYLNDEGRGYRIYLSQGEAGVIGNVYTPDGAYNIEQSTAGRLLWISANRAWLPPDTITMRSRARRKVWPQWIMACKWAV</sequence>
<feature type="chain" id="PRO_5046428323" description="Secretin/TonB short N-terminal domain-containing protein" evidence="1">
    <location>
        <begin position="25"/>
        <end position="277"/>
    </location>
</feature>
<evidence type="ECO:0000313" key="2">
    <source>
        <dbReference type="EMBL" id="MCQ8104363.1"/>
    </source>
</evidence>
<dbReference type="RefSeq" id="WP_256602166.1">
    <property type="nucleotide sequence ID" value="NZ_JANIBJ010000015.1"/>
</dbReference>
<gene>
    <name evidence="2" type="ORF">NP590_09640</name>
</gene>
<protein>
    <recommendedName>
        <fullName evidence="4">Secretin/TonB short N-terminal domain-containing protein</fullName>
    </recommendedName>
</protein>